<sequence length="276" mass="33031">MDYIILVIVIILLLLTVVYFAFLFLLSLLDDITIAFLNRPLYVHFYLNPKKISSTQRSILMQNMPFYAKLNAKQSTYFNHRLVKFIDRYQFIPRENLVITDEMKTIIAATYVMLTFGMRRYLVSVFDKIIIYPDEYYSEINTQNHKGEFNPRLKAVVFSWKHFIEGQEISDDNLNLGIHEFTHVIHHYSLRSQDSGALNFKKQYEKLLKEVFHLPNKERLINSNYFRIYAFTNQFEFISVIIEHYFETPDQFATEFPELFENVGRMLNLRQQKLRA</sequence>
<dbReference type="PANTHER" id="PTHR30164">
    <property type="entry name" value="MTFA PEPTIDASE"/>
    <property type="match status" value="1"/>
</dbReference>
<dbReference type="Gene3D" id="1.10.472.150">
    <property type="entry name" value="Glucose-regulated metallo-peptidase M90, N-terminal domain"/>
    <property type="match status" value="1"/>
</dbReference>
<dbReference type="Proteomes" id="UP001460072">
    <property type="component" value="Unassembled WGS sequence"/>
</dbReference>
<dbReference type="Pfam" id="PF06167">
    <property type="entry name" value="Peptidase_M90"/>
    <property type="match status" value="1"/>
</dbReference>
<keyword evidence="1" id="KW-0472">Membrane</keyword>
<dbReference type="RefSeq" id="WP_342694527.1">
    <property type="nucleotide sequence ID" value="NZ_JBCGDO010000001.1"/>
</dbReference>
<gene>
    <name evidence="2" type="ORF">WFZ85_01585</name>
</gene>
<dbReference type="PANTHER" id="PTHR30164:SF2">
    <property type="entry name" value="PROTEIN MTFA"/>
    <property type="match status" value="1"/>
</dbReference>
<comment type="caution">
    <text evidence="2">The sequence shown here is derived from an EMBL/GenBank/DDBJ whole genome shotgun (WGS) entry which is preliminary data.</text>
</comment>
<name>A0ABU9N2F3_9FLAO</name>
<proteinExistence type="predicted"/>
<keyword evidence="1" id="KW-0812">Transmembrane</keyword>
<dbReference type="InterPro" id="IPR042252">
    <property type="entry name" value="MtfA_N"/>
</dbReference>
<dbReference type="SUPFAM" id="SSF55486">
    <property type="entry name" value="Metalloproteases ('zincins'), catalytic domain"/>
    <property type="match status" value="1"/>
</dbReference>
<feature type="transmembrane region" description="Helical" evidence="1">
    <location>
        <begin position="6"/>
        <end position="29"/>
    </location>
</feature>
<accession>A0ABU9N2F3</accession>
<dbReference type="EMBL" id="JBCGDO010000001">
    <property type="protein sequence ID" value="MEM0541296.1"/>
    <property type="molecule type" value="Genomic_DNA"/>
</dbReference>
<evidence type="ECO:0000313" key="2">
    <source>
        <dbReference type="EMBL" id="MEM0541296.1"/>
    </source>
</evidence>
<evidence type="ECO:0000313" key="3">
    <source>
        <dbReference type="Proteomes" id="UP001460072"/>
    </source>
</evidence>
<dbReference type="CDD" id="cd20170">
    <property type="entry name" value="Peptidase_M90-like"/>
    <property type="match status" value="1"/>
</dbReference>
<keyword evidence="3" id="KW-1185">Reference proteome</keyword>
<dbReference type="InterPro" id="IPR010384">
    <property type="entry name" value="MtfA_fam"/>
</dbReference>
<evidence type="ECO:0000256" key="1">
    <source>
        <dbReference type="SAM" id="Phobius"/>
    </source>
</evidence>
<reference evidence="2 3" key="1">
    <citation type="submission" date="2024-03" db="EMBL/GenBank/DDBJ databases">
        <title>Two novel species of the genus Flavobacterium exhibiting potentially degradation of complex polysaccharides.</title>
        <authorList>
            <person name="Lian X."/>
        </authorList>
    </citation>
    <scope>NUCLEOTIDE SEQUENCE [LARGE SCALE GENOMIC DNA]</scope>
    <source>
        <strain evidence="3">j3</strain>
    </source>
</reference>
<organism evidence="2 3">
    <name type="scientific">Flavobacterium aureirubrum</name>
    <dbReference type="NCBI Taxonomy" id="3133147"/>
    <lineage>
        <taxon>Bacteria</taxon>
        <taxon>Pseudomonadati</taxon>
        <taxon>Bacteroidota</taxon>
        <taxon>Flavobacteriia</taxon>
        <taxon>Flavobacteriales</taxon>
        <taxon>Flavobacteriaceae</taxon>
        <taxon>Flavobacterium</taxon>
    </lineage>
</organism>
<protein>
    <submittedName>
        <fullName evidence="2">Zinc-dependent peptidase</fullName>
    </submittedName>
</protein>
<keyword evidence="1" id="KW-1133">Transmembrane helix</keyword>